<proteinExistence type="predicted"/>
<evidence type="ECO:0000313" key="1">
    <source>
        <dbReference type="EMBL" id="WVO19136.1"/>
    </source>
</evidence>
<dbReference type="Proteomes" id="UP001432216">
    <property type="component" value="Chromosome 1"/>
</dbReference>
<reference evidence="1 2" key="1">
    <citation type="submission" date="2024-01" db="EMBL/GenBank/DDBJ databases">
        <title>Comparative genomics of Cryptococcus and Kwoniella reveals pathogenesis evolution and contrasting modes of karyotype evolution via chromosome fusion or intercentromeric recombination.</title>
        <authorList>
            <person name="Coelho M.A."/>
            <person name="David-Palma M."/>
            <person name="Shea T."/>
            <person name="Bowers K."/>
            <person name="McGinley-Smith S."/>
            <person name="Mohammad A.W."/>
            <person name="Gnirke A."/>
            <person name="Yurkov A.M."/>
            <person name="Nowrousian M."/>
            <person name="Sun S."/>
            <person name="Cuomo C.A."/>
            <person name="Heitman J."/>
        </authorList>
    </citation>
    <scope>NUCLEOTIDE SEQUENCE [LARGE SCALE GENOMIC DNA]</scope>
    <source>
        <strain evidence="1 2">7685027</strain>
    </source>
</reference>
<evidence type="ECO:0000313" key="2">
    <source>
        <dbReference type="Proteomes" id="UP001432216"/>
    </source>
</evidence>
<organism evidence="1 2">
    <name type="scientific">Cryptococcus decagattii</name>
    <dbReference type="NCBI Taxonomy" id="1859122"/>
    <lineage>
        <taxon>Eukaryota</taxon>
        <taxon>Fungi</taxon>
        <taxon>Dikarya</taxon>
        <taxon>Basidiomycota</taxon>
        <taxon>Agaricomycotina</taxon>
        <taxon>Tremellomycetes</taxon>
        <taxon>Tremellales</taxon>
        <taxon>Cryptococcaceae</taxon>
        <taxon>Cryptococcus</taxon>
        <taxon>Cryptococcus gattii species complex</taxon>
    </lineage>
</organism>
<dbReference type="InterPro" id="IPR024079">
    <property type="entry name" value="MetalloPept_cat_dom_sf"/>
</dbReference>
<dbReference type="InterPro" id="IPR019026">
    <property type="entry name" value="Peptidase_M64_IgA"/>
</dbReference>
<dbReference type="GeneID" id="89987190"/>
<protein>
    <submittedName>
        <fullName evidence="1">Uncharacterized protein</fullName>
    </submittedName>
</protein>
<accession>A0ABZ2AKR8</accession>
<sequence length="236" mass="25965">MIFERQKAYSCLRIGLLLSTTFGLSSPFQKPLSHDSVGSIGVCFRPSDPSSSLDDNSPYVPHVGYAAFDEDGDDDRNFFHPDRMTLYPIHVSGSREERVNLKFFSDGYTLEEEGKFVKDASKLKDDIVSREGAMSHVAHLLNVWATFVPSNAGIGSHDKPLEGPAFSLYRPAAELRGCDQPILLGNDPLYGGLGGEFTVITASELNGPIVLRHELGHIIIDVGEEYDGGKYLPVFR</sequence>
<dbReference type="Gene3D" id="3.40.390.10">
    <property type="entry name" value="Collagenase (Catalytic Domain)"/>
    <property type="match status" value="1"/>
</dbReference>
<gene>
    <name evidence="1" type="ORF">IAS62_000414</name>
</gene>
<keyword evidence="2" id="KW-1185">Reference proteome</keyword>
<dbReference type="EMBL" id="CP143806">
    <property type="protein sequence ID" value="WVO19136.1"/>
    <property type="molecule type" value="Genomic_DNA"/>
</dbReference>
<name>A0ABZ2AKR8_9TREE</name>
<dbReference type="RefSeq" id="XP_064718376.1">
    <property type="nucleotide sequence ID" value="XM_064862304.1"/>
</dbReference>
<dbReference type="Pfam" id="PF09471">
    <property type="entry name" value="Peptidase_M64"/>
    <property type="match status" value="1"/>
</dbReference>